<comment type="caution">
    <text evidence="1">The sequence shown here is derived from an EMBL/GenBank/DDBJ whole genome shotgun (WGS) entry which is preliminary data.</text>
</comment>
<dbReference type="SUPFAM" id="SSF56784">
    <property type="entry name" value="HAD-like"/>
    <property type="match status" value="1"/>
</dbReference>
<keyword evidence="2" id="KW-1185">Reference proteome</keyword>
<dbReference type="NCBIfam" id="TIGR00099">
    <property type="entry name" value="Cof-subfamily"/>
    <property type="match status" value="1"/>
</dbReference>
<dbReference type="InterPro" id="IPR023214">
    <property type="entry name" value="HAD_sf"/>
</dbReference>
<reference evidence="2" key="1">
    <citation type="journal article" date="2019" name="Int. J. Syst. Evol. Microbiol.">
        <title>The Global Catalogue of Microorganisms (GCM) 10K type strain sequencing project: providing services to taxonomists for standard genome sequencing and annotation.</title>
        <authorList>
            <consortium name="The Broad Institute Genomics Platform"/>
            <consortium name="The Broad Institute Genome Sequencing Center for Infectious Disease"/>
            <person name="Wu L."/>
            <person name="Ma J."/>
        </authorList>
    </citation>
    <scope>NUCLEOTIDE SEQUENCE [LARGE SCALE GENOMIC DNA]</scope>
    <source>
        <strain evidence="2">CCUG 63246</strain>
    </source>
</reference>
<proteinExistence type="predicted"/>
<gene>
    <name evidence="1" type="ORF">ACFQ2E_12635</name>
</gene>
<dbReference type="PANTHER" id="PTHR10000">
    <property type="entry name" value="PHOSPHOSERINE PHOSPHATASE"/>
    <property type="match status" value="1"/>
</dbReference>
<organism evidence="1 2">
    <name type="scientific">Hwangdonia seohaensis</name>
    <dbReference type="NCBI Taxonomy" id="1240727"/>
    <lineage>
        <taxon>Bacteria</taxon>
        <taxon>Pseudomonadati</taxon>
        <taxon>Bacteroidota</taxon>
        <taxon>Flavobacteriia</taxon>
        <taxon>Flavobacteriales</taxon>
        <taxon>Flavobacteriaceae</taxon>
        <taxon>Hwangdonia</taxon>
    </lineage>
</organism>
<dbReference type="PROSITE" id="PS01228">
    <property type="entry name" value="COF_1"/>
    <property type="match status" value="1"/>
</dbReference>
<dbReference type="RefSeq" id="WP_311940552.1">
    <property type="nucleotide sequence ID" value="NZ_JAVSCK010000003.1"/>
</dbReference>
<protein>
    <submittedName>
        <fullName evidence="1">HAD family hydrolase</fullName>
        <ecNumber evidence="1">3.1.3.-</ecNumber>
    </submittedName>
</protein>
<keyword evidence="1" id="KW-0378">Hydrolase</keyword>
<dbReference type="NCBIfam" id="TIGR01484">
    <property type="entry name" value="HAD-SF-IIB"/>
    <property type="match status" value="1"/>
</dbReference>
<dbReference type="InterPro" id="IPR006379">
    <property type="entry name" value="HAD-SF_hydro_IIB"/>
</dbReference>
<dbReference type="EMBL" id="JBHTLJ010000003">
    <property type="protein sequence ID" value="MFD1163273.1"/>
    <property type="molecule type" value="Genomic_DNA"/>
</dbReference>
<dbReference type="PANTHER" id="PTHR10000:SF8">
    <property type="entry name" value="HAD SUPERFAMILY HYDROLASE-LIKE, TYPE 3"/>
    <property type="match status" value="1"/>
</dbReference>
<dbReference type="InterPro" id="IPR036412">
    <property type="entry name" value="HAD-like_sf"/>
</dbReference>
<name>A0ABW3REF6_9FLAO</name>
<dbReference type="SFLD" id="SFLDG01144">
    <property type="entry name" value="C2.B.4:_PGP_Like"/>
    <property type="match status" value="1"/>
</dbReference>
<accession>A0ABW3REF6</accession>
<dbReference type="Gene3D" id="3.40.50.1000">
    <property type="entry name" value="HAD superfamily/HAD-like"/>
    <property type="match status" value="1"/>
</dbReference>
<sequence>MNLSKVKLVVTDMDGTLLNSKHQVSPEFFKLFNKMTDHGVLFVAASGRPHYSITQKLNGIKNDIIIVSENGGLVSKRDETLLSTPIKTDKLSEITALIDSLENAHPVFCGKTKAFITKNSTALSDVLTEYYPSFQIIENIDEINEDIYKVSLYHEENSEKHIYPHVKHLEAHFKVKTSARHWVDISDNLANKGHAIKLLQDSYQISAEETMVFGDYHNDIEMLKQGYFSYAMKNAHEVVKQTARFETKTNDEFGVEHILQKLIIDKEEKIKIP</sequence>
<evidence type="ECO:0000313" key="1">
    <source>
        <dbReference type="EMBL" id="MFD1163273.1"/>
    </source>
</evidence>
<dbReference type="Proteomes" id="UP001597163">
    <property type="component" value="Unassembled WGS sequence"/>
</dbReference>
<dbReference type="InterPro" id="IPR000150">
    <property type="entry name" value="Cof"/>
</dbReference>
<evidence type="ECO:0000313" key="2">
    <source>
        <dbReference type="Proteomes" id="UP001597163"/>
    </source>
</evidence>
<dbReference type="SFLD" id="SFLDS00003">
    <property type="entry name" value="Haloacid_Dehalogenase"/>
    <property type="match status" value="1"/>
</dbReference>
<dbReference type="Gene3D" id="3.30.1240.10">
    <property type="match status" value="1"/>
</dbReference>
<dbReference type="SFLD" id="SFLDG01140">
    <property type="entry name" value="C2.B:_Phosphomannomutase_and_P"/>
    <property type="match status" value="1"/>
</dbReference>
<dbReference type="GO" id="GO:0016787">
    <property type="term" value="F:hydrolase activity"/>
    <property type="evidence" value="ECO:0007669"/>
    <property type="project" value="UniProtKB-KW"/>
</dbReference>
<dbReference type="EC" id="3.1.3.-" evidence="1"/>
<dbReference type="Pfam" id="PF08282">
    <property type="entry name" value="Hydrolase_3"/>
    <property type="match status" value="1"/>
</dbReference>